<dbReference type="AlphaFoldDB" id="A0A9D2F7Q5"/>
<comment type="caution">
    <text evidence="1">The sequence shown here is derived from an EMBL/GenBank/DDBJ whole genome shotgun (WGS) entry which is preliminary data.</text>
</comment>
<name>A0A9D2F7Q5_9ENTE</name>
<evidence type="ECO:0000313" key="1">
    <source>
        <dbReference type="EMBL" id="HIZ53571.1"/>
    </source>
</evidence>
<protein>
    <submittedName>
        <fullName evidence="1">Uncharacterized protein</fullName>
    </submittedName>
</protein>
<dbReference type="EMBL" id="DXBN01000143">
    <property type="protein sequence ID" value="HIZ53571.1"/>
    <property type="molecule type" value="Genomic_DNA"/>
</dbReference>
<proteinExistence type="predicted"/>
<gene>
    <name evidence="1" type="ORF">IAA20_06490</name>
</gene>
<reference evidence="1" key="1">
    <citation type="journal article" date="2021" name="PeerJ">
        <title>Extensive microbial diversity within the chicken gut microbiome revealed by metagenomics and culture.</title>
        <authorList>
            <person name="Gilroy R."/>
            <person name="Ravi A."/>
            <person name="Getino M."/>
            <person name="Pursley I."/>
            <person name="Horton D.L."/>
            <person name="Alikhan N.F."/>
            <person name="Baker D."/>
            <person name="Gharbi K."/>
            <person name="Hall N."/>
            <person name="Watson M."/>
            <person name="Adriaenssens E.M."/>
            <person name="Foster-Nyarko E."/>
            <person name="Jarju S."/>
            <person name="Secka A."/>
            <person name="Antonio M."/>
            <person name="Oren A."/>
            <person name="Chaudhuri R.R."/>
            <person name="La Ragione R."/>
            <person name="Hildebrand F."/>
            <person name="Pallen M.J."/>
        </authorList>
    </citation>
    <scope>NUCLEOTIDE SEQUENCE</scope>
    <source>
        <strain evidence="1">CHK172-16539</strain>
    </source>
</reference>
<dbReference type="Proteomes" id="UP000824063">
    <property type="component" value="Unassembled WGS sequence"/>
</dbReference>
<organism evidence="1 2">
    <name type="scientific">Candidatus Enterococcus avicola</name>
    <dbReference type="NCBI Taxonomy" id="2838561"/>
    <lineage>
        <taxon>Bacteria</taxon>
        <taxon>Bacillati</taxon>
        <taxon>Bacillota</taxon>
        <taxon>Bacilli</taxon>
        <taxon>Lactobacillales</taxon>
        <taxon>Enterococcaceae</taxon>
        <taxon>Enterococcus</taxon>
    </lineage>
</organism>
<reference evidence="1" key="2">
    <citation type="submission" date="2021-04" db="EMBL/GenBank/DDBJ databases">
        <authorList>
            <person name="Gilroy R."/>
        </authorList>
    </citation>
    <scope>NUCLEOTIDE SEQUENCE</scope>
    <source>
        <strain evidence="1">CHK172-16539</strain>
    </source>
</reference>
<evidence type="ECO:0000313" key="2">
    <source>
        <dbReference type="Proteomes" id="UP000824063"/>
    </source>
</evidence>
<sequence length="123" mass="14223">MKKIRIDEKDVDLLATPYSLVLYTREFGDDKDLVNDSMTLVQGFQNGKINGILLLQVIWCFAKTAKMMENVKIFPAFDDWMMGLQSVDVGNQDNMILVTELINERLFREEKKEEPESEQQSGE</sequence>
<accession>A0A9D2F7Q5</accession>